<evidence type="ECO:0000256" key="1">
    <source>
        <dbReference type="SAM" id="MobiDB-lite"/>
    </source>
</evidence>
<protein>
    <submittedName>
        <fullName evidence="2">Uncharacterized protein</fullName>
    </submittedName>
</protein>
<feature type="compositionally biased region" description="Polar residues" evidence="1">
    <location>
        <begin position="99"/>
        <end position="109"/>
    </location>
</feature>
<comment type="caution">
    <text evidence="2">The sequence shown here is derived from an EMBL/GenBank/DDBJ whole genome shotgun (WGS) entry which is preliminary data.</text>
</comment>
<evidence type="ECO:0000313" key="3">
    <source>
        <dbReference type="Proteomes" id="UP001153269"/>
    </source>
</evidence>
<feature type="compositionally biased region" description="Gly residues" evidence="1">
    <location>
        <begin position="1"/>
        <end position="10"/>
    </location>
</feature>
<feature type="compositionally biased region" description="Polar residues" evidence="1">
    <location>
        <begin position="49"/>
        <end position="66"/>
    </location>
</feature>
<accession>A0A9N7VWF4</accession>
<dbReference type="Proteomes" id="UP001153269">
    <property type="component" value="Unassembled WGS sequence"/>
</dbReference>
<feature type="region of interest" description="Disordered" evidence="1">
    <location>
        <begin position="1"/>
        <end position="109"/>
    </location>
</feature>
<reference evidence="2" key="1">
    <citation type="submission" date="2020-03" db="EMBL/GenBank/DDBJ databases">
        <authorList>
            <person name="Weist P."/>
        </authorList>
    </citation>
    <scope>NUCLEOTIDE SEQUENCE</scope>
</reference>
<name>A0A9N7VWF4_PLEPL</name>
<keyword evidence="3" id="KW-1185">Reference proteome</keyword>
<sequence length="109" mass="11730">MNSDSRGGGAADRKISAAVTGPNEVGVDHRESAGASGRRRSREESKSSMLTVSFSSPPRLKSQSEQSQRKTRVSSSSEKSQRKTRVSSSSEKSLRKTRVSSQEVKLTGS</sequence>
<dbReference type="AlphaFoldDB" id="A0A9N7VWF4"/>
<dbReference type="EMBL" id="CADEAL010004297">
    <property type="protein sequence ID" value="CAB1456428.1"/>
    <property type="molecule type" value="Genomic_DNA"/>
</dbReference>
<proteinExistence type="predicted"/>
<organism evidence="2 3">
    <name type="scientific">Pleuronectes platessa</name>
    <name type="common">European plaice</name>
    <dbReference type="NCBI Taxonomy" id="8262"/>
    <lineage>
        <taxon>Eukaryota</taxon>
        <taxon>Metazoa</taxon>
        <taxon>Chordata</taxon>
        <taxon>Craniata</taxon>
        <taxon>Vertebrata</taxon>
        <taxon>Euteleostomi</taxon>
        <taxon>Actinopterygii</taxon>
        <taxon>Neopterygii</taxon>
        <taxon>Teleostei</taxon>
        <taxon>Neoteleostei</taxon>
        <taxon>Acanthomorphata</taxon>
        <taxon>Carangaria</taxon>
        <taxon>Pleuronectiformes</taxon>
        <taxon>Pleuronectoidei</taxon>
        <taxon>Pleuronectidae</taxon>
        <taxon>Pleuronectes</taxon>
    </lineage>
</organism>
<gene>
    <name evidence="2" type="ORF">PLEPLA_LOCUS44212</name>
</gene>
<evidence type="ECO:0000313" key="2">
    <source>
        <dbReference type="EMBL" id="CAB1456428.1"/>
    </source>
</evidence>